<keyword evidence="3" id="KW-1185">Reference proteome</keyword>
<dbReference type="InterPro" id="IPR016890">
    <property type="entry name" value="UCP028520"/>
</dbReference>
<dbReference type="SUPFAM" id="SSF55729">
    <property type="entry name" value="Acyl-CoA N-acyltransferases (Nat)"/>
    <property type="match status" value="1"/>
</dbReference>
<reference evidence="2 3" key="1">
    <citation type="submission" date="2020-08" db="EMBL/GenBank/DDBJ databases">
        <title>Novel species isolated from subtropical streams in China.</title>
        <authorList>
            <person name="Lu H."/>
        </authorList>
    </citation>
    <scope>NUCLEOTIDE SEQUENCE [LARGE SCALE GENOMIC DNA]</scope>
    <source>
        <strain evidence="2 3">LX15W</strain>
    </source>
</reference>
<dbReference type="Gene3D" id="3.40.630.30">
    <property type="match status" value="1"/>
</dbReference>
<protein>
    <submittedName>
        <fullName evidence="2">GNAT family N-acetyltransferase</fullName>
    </submittedName>
</protein>
<comment type="caution">
    <text evidence="2">The sequence shown here is derived from an EMBL/GenBank/DDBJ whole genome shotgun (WGS) entry which is preliminary data.</text>
</comment>
<dbReference type="PROSITE" id="PS51186">
    <property type="entry name" value="GNAT"/>
    <property type="match status" value="1"/>
</dbReference>
<dbReference type="RefSeq" id="WP_186941631.1">
    <property type="nucleotide sequence ID" value="NZ_JACOGA010000006.1"/>
</dbReference>
<organism evidence="2 3">
    <name type="scientific">Undibacterium flavidum</name>
    <dbReference type="NCBI Taxonomy" id="2762297"/>
    <lineage>
        <taxon>Bacteria</taxon>
        <taxon>Pseudomonadati</taxon>
        <taxon>Pseudomonadota</taxon>
        <taxon>Betaproteobacteria</taxon>
        <taxon>Burkholderiales</taxon>
        <taxon>Oxalobacteraceae</taxon>
        <taxon>Undibacterium</taxon>
    </lineage>
</organism>
<dbReference type="EMBL" id="JACOGA010000006">
    <property type="protein sequence ID" value="MBC3873607.1"/>
    <property type="molecule type" value="Genomic_DNA"/>
</dbReference>
<dbReference type="InterPro" id="IPR016181">
    <property type="entry name" value="Acyl_CoA_acyltransferase"/>
</dbReference>
<evidence type="ECO:0000313" key="3">
    <source>
        <dbReference type="Proteomes" id="UP000624279"/>
    </source>
</evidence>
<gene>
    <name evidence="2" type="ORF">H8K55_08410</name>
</gene>
<accession>A0ABR6YBI6</accession>
<evidence type="ECO:0000259" key="1">
    <source>
        <dbReference type="PROSITE" id="PS51186"/>
    </source>
</evidence>
<sequence>MKKIILRDATPEDFEHILALNDAEVQQTSAMDFQKLRLLASLSAYHKVALVDDKIAAFLLAMRENTTYESENYRWFAARFPHFIYVDRIVVSAEFAGLKIGSLLYSDLFDFARAHQVAMVTCEYNIQPPNPASKSFHDKFGFKEIDTQWVANGSKQVSLQVAEVN</sequence>
<proteinExistence type="predicted"/>
<evidence type="ECO:0000313" key="2">
    <source>
        <dbReference type="EMBL" id="MBC3873607.1"/>
    </source>
</evidence>
<dbReference type="Proteomes" id="UP000624279">
    <property type="component" value="Unassembled WGS sequence"/>
</dbReference>
<dbReference type="Pfam" id="PF00583">
    <property type="entry name" value="Acetyltransf_1"/>
    <property type="match status" value="1"/>
</dbReference>
<dbReference type="InterPro" id="IPR000182">
    <property type="entry name" value="GNAT_dom"/>
</dbReference>
<dbReference type="CDD" id="cd04301">
    <property type="entry name" value="NAT_SF"/>
    <property type="match status" value="1"/>
</dbReference>
<dbReference type="PIRSF" id="PIRSF028520">
    <property type="entry name" value="UCP028520"/>
    <property type="match status" value="1"/>
</dbReference>
<feature type="domain" description="N-acetyltransferase" evidence="1">
    <location>
        <begin position="4"/>
        <end position="160"/>
    </location>
</feature>
<name>A0ABR6YBI6_9BURK</name>